<sequence>MADQVQVYLAQFDRELSKYPIAIELEKKTNVPKTYLFGGILALLAVFVFFNIFGELITVLLGVLWCVLLSVKQLVTGLVDSNHFHFHLLYQPPTFTTTLVTRPAYQSFKAIDKHDKELTTKWLTYWVVYGFLDILEIFSDHLIYWVPFYYAFKALLVVYLIHPSFNGANVVYHKVLAPYLLKEEGVIDSNIAKIKTKVSQTFNDTVKQD</sequence>
<dbReference type="OrthoDB" id="10009287at2759"/>
<proteinExistence type="inferred from homology"/>
<evidence type="ECO:0000313" key="7">
    <source>
        <dbReference type="EMBL" id="ORY12165.1"/>
    </source>
</evidence>
<evidence type="ECO:0000256" key="6">
    <source>
        <dbReference type="RuleBase" id="RU362006"/>
    </source>
</evidence>
<reference evidence="7 8" key="1">
    <citation type="submission" date="2016-07" db="EMBL/GenBank/DDBJ databases">
        <title>Pervasive Adenine N6-methylation of Active Genes in Fungi.</title>
        <authorList>
            <consortium name="DOE Joint Genome Institute"/>
            <person name="Mondo S.J."/>
            <person name="Dannebaum R.O."/>
            <person name="Kuo R.C."/>
            <person name="Labutti K."/>
            <person name="Haridas S."/>
            <person name="Kuo A."/>
            <person name="Salamov A."/>
            <person name="Ahrendt S.R."/>
            <person name="Lipzen A."/>
            <person name="Sullivan W."/>
            <person name="Andreopoulos W.B."/>
            <person name="Clum A."/>
            <person name="Lindquist E."/>
            <person name="Daum C."/>
            <person name="Ramamoorthy G.K."/>
            <person name="Gryganskyi A."/>
            <person name="Culley D."/>
            <person name="Magnuson J.K."/>
            <person name="James T.Y."/>
            <person name="O'Malley M.A."/>
            <person name="Stajich J.E."/>
            <person name="Spatafora J.W."/>
            <person name="Visel A."/>
            <person name="Grigoriev I.V."/>
        </authorList>
    </citation>
    <scope>NUCLEOTIDE SEQUENCE [LARGE SCALE GENOMIC DNA]</scope>
    <source>
        <strain evidence="7 8">JEL800</strain>
    </source>
</reference>
<protein>
    <recommendedName>
        <fullName evidence="6">Protein YOP1</fullName>
    </recommendedName>
</protein>
<accession>A0A1Y1ZQU4</accession>
<evidence type="ECO:0000256" key="5">
    <source>
        <dbReference type="ARBA" id="ARBA00023136"/>
    </source>
</evidence>
<organism evidence="7 8">
    <name type="scientific">Rhizoclosmatium globosum</name>
    <dbReference type="NCBI Taxonomy" id="329046"/>
    <lineage>
        <taxon>Eukaryota</taxon>
        <taxon>Fungi</taxon>
        <taxon>Fungi incertae sedis</taxon>
        <taxon>Chytridiomycota</taxon>
        <taxon>Chytridiomycota incertae sedis</taxon>
        <taxon>Chytridiomycetes</taxon>
        <taxon>Chytridiales</taxon>
        <taxon>Chytriomycetaceae</taxon>
        <taxon>Rhizoclosmatium</taxon>
    </lineage>
</organism>
<dbReference type="PANTHER" id="PTHR12300:SF161">
    <property type="entry name" value="RECEPTOR EXPRESSION-ENHANCING PROTEIN"/>
    <property type="match status" value="1"/>
</dbReference>
<evidence type="ECO:0000256" key="1">
    <source>
        <dbReference type="ARBA" id="ARBA00004141"/>
    </source>
</evidence>
<dbReference type="Proteomes" id="UP000193642">
    <property type="component" value="Unassembled WGS sequence"/>
</dbReference>
<dbReference type="PANTHER" id="PTHR12300">
    <property type="entry name" value="HVA22-LIKE PROTEINS"/>
    <property type="match status" value="1"/>
</dbReference>
<keyword evidence="5 6" id="KW-0472">Membrane</keyword>
<evidence type="ECO:0000256" key="3">
    <source>
        <dbReference type="ARBA" id="ARBA00022692"/>
    </source>
</evidence>
<dbReference type="EMBL" id="MCGO01000363">
    <property type="protein sequence ID" value="ORY12165.1"/>
    <property type="molecule type" value="Genomic_DNA"/>
</dbReference>
<name>A0A1Y1ZQU4_9FUNG</name>
<evidence type="ECO:0000256" key="4">
    <source>
        <dbReference type="ARBA" id="ARBA00022989"/>
    </source>
</evidence>
<keyword evidence="8" id="KW-1185">Reference proteome</keyword>
<comment type="caution">
    <text evidence="6">Lacks conserved residue(s) required for the propagation of feature annotation.</text>
</comment>
<evidence type="ECO:0000313" key="8">
    <source>
        <dbReference type="Proteomes" id="UP000193642"/>
    </source>
</evidence>
<evidence type="ECO:0000256" key="2">
    <source>
        <dbReference type="ARBA" id="ARBA00008573"/>
    </source>
</evidence>
<feature type="transmembrane region" description="Helical" evidence="6">
    <location>
        <begin position="35"/>
        <end position="53"/>
    </location>
</feature>
<dbReference type="AlphaFoldDB" id="A0A1Y1ZQU4"/>
<comment type="caution">
    <text evidence="7">The sequence shown here is derived from an EMBL/GenBank/DDBJ whole genome shotgun (WGS) entry which is preliminary data.</text>
</comment>
<dbReference type="STRING" id="329046.A0A1Y1ZQU4"/>
<dbReference type="InterPro" id="IPR004345">
    <property type="entry name" value="TB2_DP1_HVA22"/>
</dbReference>
<keyword evidence="4 6" id="KW-1133">Transmembrane helix</keyword>
<dbReference type="GO" id="GO:0016020">
    <property type="term" value="C:membrane"/>
    <property type="evidence" value="ECO:0007669"/>
    <property type="project" value="UniProtKB-SubCell"/>
</dbReference>
<dbReference type="Pfam" id="PF03134">
    <property type="entry name" value="TB2_DP1_HVA22"/>
    <property type="match status" value="1"/>
</dbReference>
<keyword evidence="3 6" id="KW-0812">Transmembrane</keyword>
<comment type="similarity">
    <text evidence="2 6">Belongs to the DP1 family.</text>
</comment>
<gene>
    <name evidence="7" type="ORF">BCR33DRAFT_864431</name>
</gene>
<feature type="transmembrane region" description="Helical" evidence="6">
    <location>
        <begin position="150"/>
        <end position="172"/>
    </location>
</feature>
<feature type="transmembrane region" description="Helical" evidence="6">
    <location>
        <begin position="123"/>
        <end position="144"/>
    </location>
</feature>
<comment type="subcellular location">
    <subcellularLocation>
        <location evidence="1 6">Membrane</location>
        <topology evidence="1 6">Multi-pass membrane protein</topology>
    </subcellularLocation>
</comment>